<evidence type="ECO:0000256" key="5">
    <source>
        <dbReference type="PIRSR" id="PIRSR601548-2"/>
    </source>
</evidence>
<evidence type="ECO:0000313" key="9">
    <source>
        <dbReference type="EMBL" id="KAH7952559.1"/>
    </source>
</evidence>
<keyword evidence="2 8" id="KW-0732">Signal</keyword>
<dbReference type="AlphaFoldDB" id="A0A9D4PTA4"/>
<feature type="disulfide bond" evidence="6">
    <location>
        <begin position="21"/>
        <end position="33"/>
    </location>
</feature>
<protein>
    <submittedName>
        <fullName evidence="9">Uncharacterized protein</fullName>
    </submittedName>
</protein>
<dbReference type="GO" id="GO:0008237">
    <property type="term" value="F:metallopeptidase activity"/>
    <property type="evidence" value="ECO:0007669"/>
    <property type="project" value="InterPro"/>
</dbReference>
<evidence type="ECO:0000256" key="3">
    <source>
        <dbReference type="ARBA" id="ARBA00023157"/>
    </source>
</evidence>
<sequence length="101" mass="11193">MKRIRSMCSLILQMQIIQYLCTGANHTGRLNECDIFGSKEAGRRLTSVLKLGSSKPFADVLKMISEGRQETMDASATLEYFLPSLEGLEGSSGRYVGWGQQ</sequence>
<evidence type="ECO:0000256" key="6">
    <source>
        <dbReference type="PIRSR" id="PIRSR601548-4"/>
    </source>
</evidence>
<organism evidence="9 10">
    <name type="scientific">Rhipicephalus sanguineus</name>
    <name type="common">Brown dog tick</name>
    <name type="synonym">Ixodes sanguineus</name>
    <dbReference type="NCBI Taxonomy" id="34632"/>
    <lineage>
        <taxon>Eukaryota</taxon>
        <taxon>Metazoa</taxon>
        <taxon>Ecdysozoa</taxon>
        <taxon>Arthropoda</taxon>
        <taxon>Chelicerata</taxon>
        <taxon>Arachnida</taxon>
        <taxon>Acari</taxon>
        <taxon>Parasitiformes</taxon>
        <taxon>Ixodida</taxon>
        <taxon>Ixodoidea</taxon>
        <taxon>Ixodidae</taxon>
        <taxon>Rhipicephalinae</taxon>
        <taxon>Rhipicephalus</taxon>
        <taxon>Rhipicephalus</taxon>
    </lineage>
</organism>
<evidence type="ECO:0000256" key="8">
    <source>
        <dbReference type="SAM" id="SignalP"/>
    </source>
</evidence>
<dbReference type="EMBL" id="JABSTV010001251">
    <property type="protein sequence ID" value="KAH7952559.1"/>
    <property type="molecule type" value="Genomic_DNA"/>
</dbReference>
<feature type="signal peptide" evidence="8">
    <location>
        <begin position="1"/>
        <end position="23"/>
    </location>
</feature>
<dbReference type="GO" id="GO:0006508">
    <property type="term" value="P:proteolysis"/>
    <property type="evidence" value="ECO:0007669"/>
    <property type="project" value="InterPro"/>
</dbReference>
<dbReference type="GO" id="GO:0008241">
    <property type="term" value="F:peptidyl-dipeptidase activity"/>
    <property type="evidence" value="ECO:0007669"/>
    <property type="project" value="InterPro"/>
</dbReference>
<evidence type="ECO:0000256" key="4">
    <source>
        <dbReference type="ARBA" id="ARBA00023180"/>
    </source>
</evidence>
<gene>
    <name evidence="9" type="ORF">HPB52_024013</name>
</gene>
<accession>A0A9D4PTA4</accession>
<keyword evidence="3 6" id="KW-1015">Disulfide bond</keyword>
<reference evidence="9" key="1">
    <citation type="journal article" date="2020" name="Cell">
        <title>Large-Scale Comparative Analyses of Tick Genomes Elucidate Their Genetic Diversity and Vector Capacities.</title>
        <authorList>
            <consortium name="Tick Genome and Microbiome Consortium (TIGMIC)"/>
            <person name="Jia N."/>
            <person name="Wang J."/>
            <person name="Shi W."/>
            <person name="Du L."/>
            <person name="Sun Y."/>
            <person name="Zhan W."/>
            <person name="Jiang J.F."/>
            <person name="Wang Q."/>
            <person name="Zhang B."/>
            <person name="Ji P."/>
            <person name="Bell-Sakyi L."/>
            <person name="Cui X.M."/>
            <person name="Yuan T.T."/>
            <person name="Jiang B.G."/>
            <person name="Yang W.F."/>
            <person name="Lam T.T."/>
            <person name="Chang Q.C."/>
            <person name="Ding S.J."/>
            <person name="Wang X.J."/>
            <person name="Zhu J.G."/>
            <person name="Ruan X.D."/>
            <person name="Zhao L."/>
            <person name="Wei J.T."/>
            <person name="Ye R.Z."/>
            <person name="Que T.C."/>
            <person name="Du C.H."/>
            <person name="Zhou Y.H."/>
            <person name="Cheng J.X."/>
            <person name="Dai P.F."/>
            <person name="Guo W.B."/>
            <person name="Han X.H."/>
            <person name="Huang E.J."/>
            <person name="Li L.F."/>
            <person name="Wei W."/>
            <person name="Gao Y.C."/>
            <person name="Liu J.Z."/>
            <person name="Shao H.Z."/>
            <person name="Wang X."/>
            <person name="Wang C.C."/>
            <person name="Yang T.C."/>
            <person name="Huo Q.B."/>
            <person name="Li W."/>
            <person name="Chen H.Y."/>
            <person name="Chen S.E."/>
            <person name="Zhou L.G."/>
            <person name="Ni X.B."/>
            <person name="Tian J.H."/>
            <person name="Sheng Y."/>
            <person name="Liu T."/>
            <person name="Pan Y.S."/>
            <person name="Xia L.Y."/>
            <person name="Li J."/>
            <person name="Zhao F."/>
            <person name="Cao W.C."/>
        </authorList>
    </citation>
    <scope>NUCLEOTIDE SEQUENCE</scope>
    <source>
        <strain evidence="9">Rsan-2018</strain>
    </source>
</reference>
<reference evidence="9" key="2">
    <citation type="submission" date="2021-09" db="EMBL/GenBank/DDBJ databases">
        <authorList>
            <person name="Jia N."/>
            <person name="Wang J."/>
            <person name="Shi W."/>
            <person name="Du L."/>
            <person name="Sun Y."/>
            <person name="Zhan W."/>
            <person name="Jiang J."/>
            <person name="Wang Q."/>
            <person name="Zhang B."/>
            <person name="Ji P."/>
            <person name="Sakyi L.B."/>
            <person name="Cui X."/>
            <person name="Yuan T."/>
            <person name="Jiang B."/>
            <person name="Yang W."/>
            <person name="Lam T.T.-Y."/>
            <person name="Chang Q."/>
            <person name="Ding S."/>
            <person name="Wang X."/>
            <person name="Zhu J."/>
            <person name="Ruan X."/>
            <person name="Zhao L."/>
            <person name="Wei J."/>
            <person name="Que T."/>
            <person name="Du C."/>
            <person name="Cheng J."/>
            <person name="Dai P."/>
            <person name="Han X."/>
            <person name="Huang E."/>
            <person name="Gao Y."/>
            <person name="Liu J."/>
            <person name="Shao H."/>
            <person name="Ye R."/>
            <person name="Li L."/>
            <person name="Wei W."/>
            <person name="Wang X."/>
            <person name="Wang C."/>
            <person name="Huo Q."/>
            <person name="Li W."/>
            <person name="Guo W."/>
            <person name="Chen H."/>
            <person name="Chen S."/>
            <person name="Zhou L."/>
            <person name="Zhou L."/>
            <person name="Ni X."/>
            <person name="Tian J."/>
            <person name="Zhou Y."/>
            <person name="Sheng Y."/>
            <person name="Liu T."/>
            <person name="Pan Y."/>
            <person name="Xia L."/>
            <person name="Li J."/>
            <person name="Zhao F."/>
            <person name="Cao W."/>
        </authorList>
    </citation>
    <scope>NUCLEOTIDE SEQUENCE</scope>
    <source>
        <strain evidence="9">Rsan-2018</strain>
        <tissue evidence="9">Larvae</tissue>
    </source>
</reference>
<keyword evidence="10" id="KW-1185">Reference proteome</keyword>
<dbReference type="PROSITE" id="PS52011">
    <property type="entry name" value="PEPTIDASE_M2"/>
    <property type="match status" value="1"/>
</dbReference>
<keyword evidence="4" id="KW-0325">Glycoprotein</keyword>
<dbReference type="Proteomes" id="UP000821837">
    <property type="component" value="Chromosome 5"/>
</dbReference>
<evidence type="ECO:0000313" key="10">
    <source>
        <dbReference type="Proteomes" id="UP000821837"/>
    </source>
</evidence>
<dbReference type="GO" id="GO:0005886">
    <property type="term" value="C:plasma membrane"/>
    <property type="evidence" value="ECO:0007669"/>
    <property type="project" value="TreeGrafter"/>
</dbReference>
<feature type="chain" id="PRO_5039370224" evidence="8">
    <location>
        <begin position="24"/>
        <end position="101"/>
    </location>
</feature>
<evidence type="ECO:0000256" key="7">
    <source>
        <dbReference type="PROSITE-ProRule" id="PRU01355"/>
    </source>
</evidence>
<dbReference type="VEuPathDB" id="VectorBase:RSAN_027475"/>
<feature type="binding site" evidence="5">
    <location>
        <position position="5"/>
    </location>
    <ligand>
        <name>chloride</name>
        <dbReference type="ChEBI" id="CHEBI:17996"/>
        <label>1</label>
    </ligand>
</feature>
<name>A0A9D4PTA4_RHISA</name>
<dbReference type="InterPro" id="IPR001548">
    <property type="entry name" value="Peptidase_M2"/>
</dbReference>
<dbReference type="PANTHER" id="PTHR10514:SF27">
    <property type="entry name" value="ANGIOTENSIN-CONVERTING ENZYME"/>
    <property type="match status" value="1"/>
</dbReference>
<evidence type="ECO:0000256" key="1">
    <source>
        <dbReference type="ARBA" id="ARBA00008139"/>
    </source>
</evidence>
<comment type="caution">
    <text evidence="9">The sequence shown here is derived from an EMBL/GenBank/DDBJ whole genome shotgun (WGS) entry which is preliminary data.</text>
</comment>
<dbReference type="Pfam" id="PF01401">
    <property type="entry name" value="Peptidase_M2"/>
    <property type="match status" value="1"/>
</dbReference>
<comment type="similarity">
    <text evidence="1 7">Belongs to the peptidase M2 family.</text>
</comment>
<dbReference type="SUPFAM" id="SSF55486">
    <property type="entry name" value="Metalloproteases ('zincins'), catalytic domain"/>
    <property type="match status" value="1"/>
</dbReference>
<evidence type="ECO:0000256" key="2">
    <source>
        <dbReference type="ARBA" id="ARBA00022729"/>
    </source>
</evidence>
<proteinExistence type="inferred from homology"/>
<comment type="caution">
    <text evidence="7">Lacks conserved residue(s) required for the propagation of feature annotation.</text>
</comment>
<dbReference type="PANTHER" id="PTHR10514">
    <property type="entry name" value="ANGIOTENSIN-CONVERTING ENZYME"/>
    <property type="match status" value="1"/>
</dbReference>